<feature type="non-terminal residue" evidence="4">
    <location>
        <position position="1"/>
    </location>
</feature>
<dbReference type="EMBL" id="CAXITT010000360">
    <property type="protein sequence ID" value="CAL1539898.1"/>
    <property type="molecule type" value="Genomic_DNA"/>
</dbReference>
<evidence type="ECO:0000256" key="1">
    <source>
        <dbReference type="ARBA" id="ARBA00022614"/>
    </source>
</evidence>
<protein>
    <recommendedName>
        <fullName evidence="6">Toll-like receptor 21</fullName>
    </recommendedName>
</protein>
<dbReference type="SMART" id="SM00369">
    <property type="entry name" value="LRR_TYP"/>
    <property type="match status" value="7"/>
</dbReference>
<evidence type="ECO:0008006" key="6">
    <source>
        <dbReference type="Google" id="ProtNLM"/>
    </source>
</evidence>
<dbReference type="InterPro" id="IPR001611">
    <property type="entry name" value="Leu-rich_rpt"/>
</dbReference>
<evidence type="ECO:0000313" key="4">
    <source>
        <dbReference type="EMBL" id="CAL1539898.1"/>
    </source>
</evidence>
<dbReference type="SUPFAM" id="SSF52058">
    <property type="entry name" value="L domain-like"/>
    <property type="match status" value="2"/>
</dbReference>
<dbReference type="InterPro" id="IPR003591">
    <property type="entry name" value="Leu-rich_rpt_typical-subtyp"/>
</dbReference>
<evidence type="ECO:0000256" key="3">
    <source>
        <dbReference type="ARBA" id="ARBA00022737"/>
    </source>
</evidence>
<keyword evidence="2" id="KW-0732">Signal</keyword>
<proteinExistence type="predicted"/>
<keyword evidence="3" id="KW-0677">Repeat</keyword>
<dbReference type="Pfam" id="PF13306">
    <property type="entry name" value="LRR_5"/>
    <property type="match status" value="1"/>
</dbReference>
<dbReference type="PANTHER" id="PTHR24373:SF275">
    <property type="entry name" value="TIR DOMAIN-CONTAINING PROTEIN"/>
    <property type="match status" value="1"/>
</dbReference>
<dbReference type="InterPro" id="IPR032675">
    <property type="entry name" value="LRR_dom_sf"/>
</dbReference>
<name>A0AAV2HZY7_LYMST</name>
<dbReference type="Proteomes" id="UP001497497">
    <property type="component" value="Unassembled WGS sequence"/>
</dbReference>
<comment type="caution">
    <text evidence="4">The sequence shown here is derived from an EMBL/GenBank/DDBJ whole genome shotgun (WGS) entry which is preliminary data.</text>
</comment>
<organism evidence="4 5">
    <name type="scientific">Lymnaea stagnalis</name>
    <name type="common">Great pond snail</name>
    <name type="synonym">Helix stagnalis</name>
    <dbReference type="NCBI Taxonomy" id="6523"/>
    <lineage>
        <taxon>Eukaryota</taxon>
        <taxon>Metazoa</taxon>
        <taxon>Spiralia</taxon>
        <taxon>Lophotrochozoa</taxon>
        <taxon>Mollusca</taxon>
        <taxon>Gastropoda</taxon>
        <taxon>Heterobranchia</taxon>
        <taxon>Euthyneura</taxon>
        <taxon>Panpulmonata</taxon>
        <taxon>Hygrophila</taxon>
        <taxon>Lymnaeoidea</taxon>
        <taxon>Lymnaeidae</taxon>
        <taxon>Lymnaea</taxon>
    </lineage>
</organism>
<feature type="non-terminal residue" evidence="4">
    <location>
        <position position="536"/>
    </location>
</feature>
<dbReference type="Gene3D" id="3.80.10.10">
    <property type="entry name" value="Ribonuclease Inhibitor"/>
    <property type="match status" value="3"/>
</dbReference>
<keyword evidence="5" id="KW-1185">Reference proteome</keyword>
<dbReference type="InterPro" id="IPR026906">
    <property type="entry name" value="LRR_5"/>
</dbReference>
<evidence type="ECO:0000256" key="2">
    <source>
        <dbReference type="ARBA" id="ARBA00022729"/>
    </source>
</evidence>
<sequence length="536" mass="60730">LSLQNNRIRNITNATFEKLANLFTLDLSHNVIKVIEVGAFTPLRKLKVLDLSFNRGMGYSVKHLSPALLSPLKSLIELSIQGNSNGATSYPNQALSRLYNLKNLTTDGLNTVFGKEVRNLKNLISVRLTSRHLKVINQTFFENVPRLKSLEIFQSSLSYVDVSAYKQVNLTSLTMSHLVNYDLFTAFDDLQGLQYSQLKSLSLIRLYYRSFPCRFLNKSHAKYLTNIALERLDLSENLIALLGQDFADLLPKTLTALILRDNKFSLRGNVMTLVSHLNELKELDLSVQNHDKLRGGFKDQVSEQAQLTGSCQTDSKDCSVGSVSCDAFKRKNIIAMTFPPKLSVLNASQFFSLGATVLTPHWRKSKLKILDLSKSFLSTWGMGSMLLHIERAFLSENYCKHIQRNFFKQNNSLIYLDLHDNVLGSDFAEDLDGVIFAQLSQLKYLDISFNVIFSLPSQFFKGLKDLRYLKLSDNKLQVLNTTFSYMSRLQYLDLSRNSIAWISRQVRDDLDRIGSDLSVDLTLNPLPCTCAAIDLL</sequence>
<gene>
    <name evidence="4" type="ORF">GSLYS_00013631001</name>
</gene>
<reference evidence="4 5" key="1">
    <citation type="submission" date="2024-04" db="EMBL/GenBank/DDBJ databases">
        <authorList>
            <consortium name="Genoscope - CEA"/>
            <person name="William W."/>
        </authorList>
    </citation>
    <scope>NUCLEOTIDE SEQUENCE [LARGE SCALE GENOMIC DNA]</scope>
</reference>
<dbReference type="PROSITE" id="PS51450">
    <property type="entry name" value="LRR"/>
    <property type="match status" value="1"/>
</dbReference>
<dbReference type="AlphaFoldDB" id="A0AAV2HZY7"/>
<evidence type="ECO:0000313" key="5">
    <source>
        <dbReference type="Proteomes" id="UP001497497"/>
    </source>
</evidence>
<keyword evidence="1" id="KW-0433">Leucine-rich repeat</keyword>
<accession>A0AAV2HZY7</accession>
<dbReference type="PANTHER" id="PTHR24373">
    <property type="entry name" value="SLIT RELATED LEUCINE-RICH REPEAT NEURONAL PROTEIN"/>
    <property type="match status" value="1"/>
</dbReference>
<dbReference type="InterPro" id="IPR050328">
    <property type="entry name" value="Dev_Immune_Receptor"/>
</dbReference>
<dbReference type="Pfam" id="PF13855">
    <property type="entry name" value="LRR_8"/>
    <property type="match status" value="2"/>
</dbReference>